<sequence>MTAILVLLCLAIAGRELYLAFERRRPVCAPELDDIRTQVAALKDTRDALDRLRSEQRAEVQRLTEGHAAHDHALQRTDARIRSILTQINERMLPEVTARLTEQREAVDRLSDEVARLRGHLAARLDQAVAASLGADPVDTVAGTLTATGTASRADLAKVYEHFAETLGLDIELETPLKDGTRYYLCGRSPRDLEREFFDLLHVLGADAPPAPAAAPPQDGGPHVFAAALSAQAPAQSHSVDGDAPANALQEHSQQAPADSAAALNSASPDTTAQPASSVVGAAKELLACLGSFETGCAQLGPLVVVRTQDDITCGVLALAQLRRGDVVDVLHDPVAAAARLRDLPPGRFRRLPIT</sequence>
<evidence type="ECO:0000313" key="3">
    <source>
        <dbReference type="EMBL" id="GLW64444.1"/>
    </source>
</evidence>
<reference evidence="3" key="1">
    <citation type="submission" date="2023-02" db="EMBL/GenBank/DDBJ databases">
        <title>Actinomadura rubrobrunea NBRC 14622.</title>
        <authorList>
            <person name="Ichikawa N."/>
            <person name="Sato H."/>
            <person name="Tonouchi N."/>
        </authorList>
    </citation>
    <scope>NUCLEOTIDE SEQUENCE</scope>
    <source>
        <strain evidence="3">NBRC 14622</strain>
    </source>
</reference>
<dbReference type="EMBL" id="BSRZ01000005">
    <property type="protein sequence ID" value="GLW64444.1"/>
    <property type="molecule type" value="Genomic_DNA"/>
</dbReference>
<feature type="region of interest" description="Disordered" evidence="2">
    <location>
        <begin position="236"/>
        <end position="274"/>
    </location>
</feature>
<proteinExistence type="predicted"/>
<evidence type="ECO:0000256" key="1">
    <source>
        <dbReference type="SAM" id="Coils"/>
    </source>
</evidence>
<keyword evidence="4" id="KW-1185">Reference proteome</keyword>
<comment type="caution">
    <text evidence="3">The sequence shown here is derived from an EMBL/GenBank/DDBJ whole genome shotgun (WGS) entry which is preliminary data.</text>
</comment>
<feature type="coiled-coil region" evidence="1">
    <location>
        <begin position="93"/>
        <end position="120"/>
    </location>
</feature>
<name>A0A9W6UUY7_9ACTN</name>
<organism evidence="3 4">
    <name type="scientific">Actinomadura rubrobrunea</name>
    <dbReference type="NCBI Taxonomy" id="115335"/>
    <lineage>
        <taxon>Bacteria</taxon>
        <taxon>Bacillati</taxon>
        <taxon>Actinomycetota</taxon>
        <taxon>Actinomycetes</taxon>
        <taxon>Streptosporangiales</taxon>
        <taxon>Thermomonosporaceae</taxon>
        <taxon>Actinomadura</taxon>
    </lineage>
</organism>
<feature type="compositionally biased region" description="Low complexity" evidence="2">
    <location>
        <begin position="253"/>
        <end position="270"/>
    </location>
</feature>
<evidence type="ECO:0000256" key="2">
    <source>
        <dbReference type="SAM" id="MobiDB-lite"/>
    </source>
</evidence>
<dbReference type="Proteomes" id="UP001165124">
    <property type="component" value="Unassembled WGS sequence"/>
</dbReference>
<protein>
    <submittedName>
        <fullName evidence="3">Uncharacterized protein</fullName>
    </submittedName>
</protein>
<evidence type="ECO:0000313" key="4">
    <source>
        <dbReference type="Proteomes" id="UP001165124"/>
    </source>
</evidence>
<keyword evidence="1" id="KW-0175">Coiled coil</keyword>
<dbReference type="AlphaFoldDB" id="A0A9W6UUY7"/>
<dbReference type="RefSeq" id="WP_067911785.1">
    <property type="nucleotide sequence ID" value="NZ_BSRZ01000005.1"/>
</dbReference>
<accession>A0A9W6UUY7</accession>
<gene>
    <name evidence="3" type="ORF">Arub01_26880</name>
</gene>